<gene>
    <name evidence="1" type="ORF">O970_03935</name>
</gene>
<accession>A0AB94ID43</accession>
<keyword evidence="2" id="KW-1185">Reference proteome</keyword>
<organism evidence="1 2">
    <name type="scientific">Candidatus Schmidhempelia bombi str. Bimp</name>
    <dbReference type="NCBI Taxonomy" id="1387197"/>
    <lineage>
        <taxon>Bacteria</taxon>
        <taxon>Pseudomonadati</taxon>
        <taxon>Pseudomonadota</taxon>
        <taxon>Gammaproteobacteria</taxon>
        <taxon>Orbales</taxon>
        <taxon>Orbaceae</taxon>
        <taxon>Candidatus Schmidhempelia</taxon>
    </lineage>
</organism>
<dbReference type="CDD" id="cd07067">
    <property type="entry name" value="HP_PGM_like"/>
    <property type="match status" value="1"/>
</dbReference>
<dbReference type="EMBL" id="AWGA01000043">
    <property type="protein sequence ID" value="TEA27343.1"/>
    <property type="molecule type" value="Genomic_DNA"/>
</dbReference>
<dbReference type="InterPro" id="IPR013078">
    <property type="entry name" value="His_Pase_superF_clade-1"/>
</dbReference>
<dbReference type="AlphaFoldDB" id="A0AB94ID43"/>
<evidence type="ECO:0000313" key="1">
    <source>
        <dbReference type="EMBL" id="TEA27343.1"/>
    </source>
</evidence>
<dbReference type="Proteomes" id="UP000506160">
    <property type="component" value="Unassembled WGS sequence"/>
</dbReference>
<reference evidence="1 2" key="1">
    <citation type="journal article" date="2014" name="Appl. Environ. Microbiol.">
        <title>Genomic features of a bumble bee symbiont reflect its host environment.</title>
        <authorList>
            <person name="Martinson V.G."/>
            <person name="Magoc T."/>
            <person name="Koch H."/>
            <person name="Salzberg S.L."/>
            <person name="Moran N.A."/>
        </authorList>
    </citation>
    <scope>NUCLEOTIDE SEQUENCE [LARGE SCALE GENOMIC DNA]</scope>
    <source>
        <strain evidence="1 2">Bimp</strain>
    </source>
</reference>
<sequence length="224" mass="25480">MKRLIIARHGNTFTADQTPTRVGCHTDLPLVEQTLGRNIGRYLAQQQIHLSKVYAAPLQRTMGTAQLIIDQLPQSLPIIPNHDFLEIDYGVDENQPEDRVIERLGRYQLALEGNTLPTAEQIITAGKAVIERWNQSAQVPHGWQVDVKSIIANWQNFAHRINDHETVLLVSSNGIIRFAPHLLDPVDYQQFIQSQSLKVKTGSIAIFEYSGDRWQCILWNERPS</sequence>
<dbReference type="RefSeq" id="WP_036562591.1">
    <property type="nucleotide sequence ID" value="NZ_AWGA01000043.1"/>
</dbReference>
<dbReference type="Gene3D" id="3.40.50.1240">
    <property type="entry name" value="Phosphoglycerate mutase-like"/>
    <property type="match status" value="1"/>
</dbReference>
<dbReference type="InterPro" id="IPR029033">
    <property type="entry name" value="His_PPase_superfam"/>
</dbReference>
<dbReference type="Pfam" id="PF00300">
    <property type="entry name" value="His_Phos_1"/>
    <property type="match status" value="1"/>
</dbReference>
<dbReference type="SUPFAM" id="SSF53254">
    <property type="entry name" value="Phosphoglycerate mutase-like"/>
    <property type="match status" value="1"/>
</dbReference>
<comment type="caution">
    <text evidence="1">The sequence shown here is derived from an EMBL/GenBank/DDBJ whole genome shotgun (WGS) entry which is preliminary data.</text>
</comment>
<proteinExistence type="predicted"/>
<evidence type="ECO:0000313" key="2">
    <source>
        <dbReference type="Proteomes" id="UP000506160"/>
    </source>
</evidence>
<protein>
    <submittedName>
        <fullName evidence="1">Histidine phosphatase family protein</fullName>
    </submittedName>
</protein>
<name>A0AB94ID43_9GAMM</name>